<evidence type="ECO:0000256" key="1">
    <source>
        <dbReference type="ARBA" id="ARBA00004173"/>
    </source>
</evidence>
<evidence type="ECO:0000256" key="3">
    <source>
        <dbReference type="ARBA" id="ARBA00022980"/>
    </source>
</evidence>
<dbReference type="Pfam" id="PF05046">
    <property type="entry name" value="Img2"/>
    <property type="match status" value="1"/>
</dbReference>
<protein>
    <recommendedName>
        <fullName evidence="6">Large ribosomal subunit protein mL49</fullName>
    </recommendedName>
    <alternativeName>
        <fullName evidence="7">39S ribosomal protein L49, mitochondrial</fullName>
    </alternativeName>
</protein>
<dbReference type="PANTHER" id="PTHR13477:SF0">
    <property type="entry name" value="LARGE RIBOSOMAL SUBUNIT PROTEIN ML49"/>
    <property type="match status" value="1"/>
</dbReference>
<organism evidence="9 10">
    <name type="scientific">Chionoecetes opilio</name>
    <name type="common">Atlantic snow crab</name>
    <name type="synonym">Cancer opilio</name>
    <dbReference type="NCBI Taxonomy" id="41210"/>
    <lineage>
        <taxon>Eukaryota</taxon>
        <taxon>Metazoa</taxon>
        <taxon>Ecdysozoa</taxon>
        <taxon>Arthropoda</taxon>
        <taxon>Crustacea</taxon>
        <taxon>Multicrustacea</taxon>
        <taxon>Malacostraca</taxon>
        <taxon>Eumalacostraca</taxon>
        <taxon>Eucarida</taxon>
        <taxon>Decapoda</taxon>
        <taxon>Pleocyemata</taxon>
        <taxon>Brachyura</taxon>
        <taxon>Eubrachyura</taxon>
        <taxon>Majoidea</taxon>
        <taxon>Majidae</taxon>
        <taxon>Chionoecetes</taxon>
    </lineage>
</organism>
<dbReference type="FunFam" id="3.30.780.10:FF:000009">
    <property type="entry name" value="39S ribosomal protein L49, mitochondrial"/>
    <property type="match status" value="1"/>
</dbReference>
<dbReference type="GO" id="GO:0003735">
    <property type="term" value="F:structural constituent of ribosome"/>
    <property type="evidence" value="ECO:0007669"/>
    <property type="project" value="InterPro"/>
</dbReference>
<evidence type="ECO:0000256" key="4">
    <source>
        <dbReference type="ARBA" id="ARBA00023128"/>
    </source>
</evidence>
<evidence type="ECO:0000313" key="10">
    <source>
        <dbReference type="Proteomes" id="UP000770661"/>
    </source>
</evidence>
<dbReference type="Proteomes" id="UP000770661">
    <property type="component" value="Unassembled WGS sequence"/>
</dbReference>
<dbReference type="OrthoDB" id="19439at2759"/>
<keyword evidence="10" id="KW-1185">Reference proteome</keyword>
<keyword evidence="3 9" id="KW-0689">Ribosomal protein</keyword>
<keyword evidence="4" id="KW-0496">Mitochondrion</keyword>
<dbReference type="GO" id="GO:0006412">
    <property type="term" value="P:translation"/>
    <property type="evidence" value="ECO:0007669"/>
    <property type="project" value="InterPro"/>
</dbReference>
<evidence type="ECO:0000313" key="9">
    <source>
        <dbReference type="EMBL" id="KAG0729715.1"/>
    </source>
</evidence>
<evidence type="ECO:0000256" key="6">
    <source>
        <dbReference type="ARBA" id="ARBA00035191"/>
    </source>
</evidence>
<comment type="caution">
    <text evidence="9">The sequence shown here is derived from an EMBL/GenBank/DDBJ whole genome shotgun (WGS) entry which is preliminary data.</text>
</comment>
<dbReference type="InterPro" id="IPR007740">
    <property type="entry name" value="Ribosomal_mL49"/>
</dbReference>
<dbReference type="Gene3D" id="3.30.780.10">
    <property type="entry name" value="SUI1-like domain"/>
    <property type="match status" value="1"/>
</dbReference>
<comment type="subcellular location">
    <subcellularLocation>
        <location evidence="1">Mitochondrion</location>
    </subcellularLocation>
</comment>
<feature type="region of interest" description="Disordered" evidence="8">
    <location>
        <begin position="27"/>
        <end position="48"/>
    </location>
</feature>
<evidence type="ECO:0000256" key="2">
    <source>
        <dbReference type="ARBA" id="ARBA00005677"/>
    </source>
</evidence>
<feature type="region of interest" description="Disordered" evidence="8">
    <location>
        <begin position="63"/>
        <end position="82"/>
    </location>
</feature>
<dbReference type="PANTHER" id="PTHR13477">
    <property type="entry name" value="MITOCHONDRIAL 39S RIBOSOMAL PROTEIN L49"/>
    <property type="match status" value="1"/>
</dbReference>
<reference evidence="9" key="1">
    <citation type="submission" date="2020-07" db="EMBL/GenBank/DDBJ databases">
        <title>The High-quality genome of the commercially important snow crab, Chionoecetes opilio.</title>
        <authorList>
            <person name="Jeong J.-H."/>
            <person name="Ryu S."/>
        </authorList>
    </citation>
    <scope>NUCLEOTIDE SEQUENCE</scope>
    <source>
        <strain evidence="9">MADBK_172401_WGS</strain>
        <tissue evidence="9">Digestive gland</tissue>
    </source>
</reference>
<keyword evidence="5" id="KW-0687">Ribonucleoprotein</keyword>
<evidence type="ECO:0000256" key="7">
    <source>
        <dbReference type="ARBA" id="ARBA00035545"/>
    </source>
</evidence>
<dbReference type="AlphaFoldDB" id="A0A8J4YMU8"/>
<dbReference type="GO" id="GO:0005762">
    <property type="term" value="C:mitochondrial large ribosomal subunit"/>
    <property type="evidence" value="ECO:0007669"/>
    <property type="project" value="TreeGrafter"/>
</dbReference>
<evidence type="ECO:0000256" key="5">
    <source>
        <dbReference type="ARBA" id="ARBA00023274"/>
    </source>
</evidence>
<comment type="similarity">
    <text evidence="2">Belongs to the mitochondrion-specific ribosomal protein mL49 family.</text>
</comment>
<proteinExistence type="inferred from homology"/>
<dbReference type="EMBL" id="JACEEZ010000915">
    <property type="protein sequence ID" value="KAG0729715.1"/>
    <property type="molecule type" value="Genomic_DNA"/>
</dbReference>
<sequence length="177" mass="20393">MLSLRQVSRLGWRTIISPRALHTSPPVSAIGRLPAGTHTIPEGRDQVETSRAEWGYVERLFPPKTVPRPQATPGEVKPSGWVAPSASRDDHPYFVPRNRSHMLPVYLEHKPIISKYRTSVHHVEGDIFALLEELREYLKEQRQPKILNMRAHEPHQRIEVKGQYVAEVREFLLQKGF</sequence>
<gene>
    <name evidence="9" type="primary">mRpL49</name>
    <name evidence="9" type="ORF">GWK47_003409</name>
</gene>
<name>A0A8J4YMU8_CHIOP</name>
<accession>A0A8J4YMU8</accession>
<evidence type="ECO:0000256" key="8">
    <source>
        <dbReference type="SAM" id="MobiDB-lite"/>
    </source>
</evidence>